<evidence type="ECO:0000259" key="4">
    <source>
        <dbReference type="PROSITE" id="PS50943"/>
    </source>
</evidence>
<dbReference type="GO" id="GO:0003677">
    <property type="term" value="F:DNA binding"/>
    <property type="evidence" value="ECO:0007669"/>
    <property type="project" value="UniProtKB-KW"/>
</dbReference>
<evidence type="ECO:0000256" key="2">
    <source>
        <dbReference type="ARBA" id="ARBA00023125"/>
    </source>
</evidence>
<dbReference type="AlphaFoldDB" id="A0A931HY20"/>
<protein>
    <submittedName>
        <fullName evidence="5">Helix-turn-helix transcriptional regulator</fullName>
    </submittedName>
</protein>
<keyword evidence="2" id="KW-0238">DNA-binding</keyword>
<dbReference type="SUPFAM" id="SSF47413">
    <property type="entry name" value="lambda repressor-like DNA-binding domains"/>
    <property type="match status" value="1"/>
</dbReference>
<feature type="domain" description="HTH cro/C1-type" evidence="4">
    <location>
        <begin position="16"/>
        <end position="70"/>
    </location>
</feature>
<dbReference type="PANTHER" id="PTHR40661">
    <property type="match status" value="1"/>
</dbReference>
<proteinExistence type="predicted"/>
<dbReference type="PROSITE" id="PS50943">
    <property type="entry name" value="HTH_CROC1"/>
    <property type="match status" value="1"/>
</dbReference>
<dbReference type="InterPro" id="IPR001387">
    <property type="entry name" value="Cro/C1-type_HTH"/>
</dbReference>
<dbReference type="EMBL" id="JADZLT010000036">
    <property type="protein sequence ID" value="MBH0236432.1"/>
    <property type="molecule type" value="Genomic_DNA"/>
</dbReference>
<evidence type="ECO:0000256" key="3">
    <source>
        <dbReference type="ARBA" id="ARBA00023163"/>
    </source>
</evidence>
<evidence type="ECO:0000313" key="6">
    <source>
        <dbReference type="Proteomes" id="UP000631694"/>
    </source>
</evidence>
<comment type="caution">
    <text evidence="5">The sequence shown here is derived from an EMBL/GenBank/DDBJ whole genome shotgun (WGS) entry which is preliminary data.</text>
</comment>
<reference evidence="5" key="1">
    <citation type="submission" date="2020-12" db="EMBL/GenBank/DDBJ databases">
        <title>Methylobrevis albus sp. nov., isolated from fresh water lack sediment.</title>
        <authorList>
            <person name="Zou Q."/>
        </authorList>
    </citation>
    <scope>NUCLEOTIDE SEQUENCE</scope>
    <source>
        <strain evidence="5">L22</strain>
    </source>
</reference>
<accession>A0A931HY20</accession>
<keyword evidence="6" id="KW-1185">Reference proteome</keyword>
<keyword evidence="3" id="KW-0804">Transcription</keyword>
<dbReference type="RefSeq" id="WP_197309526.1">
    <property type="nucleotide sequence ID" value="NZ_JADZLT010000036.1"/>
</dbReference>
<organism evidence="5 6">
    <name type="scientific">Methylobrevis albus</name>
    <dbReference type="NCBI Taxonomy" id="2793297"/>
    <lineage>
        <taxon>Bacteria</taxon>
        <taxon>Pseudomonadati</taxon>
        <taxon>Pseudomonadota</taxon>
        <taxon>Alphaproteobacteria</taxon>
        <taxon>Hyphomicrobiales</taxon>
        <taxon>Pleomorphomonadaceae</taxon>
        <taxon>Methylobrevis</taxon>
    </lineage>
</organism>
<sequence>MVEYDARRGAIFPSRLARIMKEKRLSQSEIAKKVGYTPTAIWNWLQGNTLPRPETLASLAETLNVREEWLMGETEQRSRGPIDEGIEATEVEDESGIEGEPQVFSISLLVESLRTELASATGFELEQIKIKVEFAS</sequence>
<dbReference type="Proteomes" id="UP000631694">
    <property type="component" value="Unassembled WGS sequence"/>
</dbReference>
<evidence type="ECO:0000313" key="5">
    <source>
        <dbReference type="EMBL" id="MBH0236432.1"/>
    </source>
</evidence>
<dbReference type="Gene3D" id="1.10.260.40">
    <property type="entry name" value="lambda repressor-like DNA-binding domains"/>
    <property type="match status" value="1"/>
</dbReference>
<keyword evidence="1" id="KW-0805">Transcription regulation</keyword>
<dbReference type="CDD" id="cd00093">
    <property type="entry name" value="HTH_XRE"/>
    <property type="match status" value="1"/>
</dbReference>
<dbReference type="InterPro" id="IPR010982">
    <property type="entry name" value="Lambda_DNA-bd_dom_sf"/>
</dbReference>
<dbReference type="Pfam" id="PF01381">
    <property type="entry name" value="HTH_3"/>
    <property type="match status" value="1"/>
</dbReference>
<dbReference type="PANTHER" id="PTHR40661:SF3">
    <property type="entry name" value="FELS-1 PROPHAGE TRANSCRIPTIONAL REGULATOR"/>
    <property type="match status" value="1"/>
</dbReference>
<dbReference type="SMART" id="SM00530">
    <property type="entry name" value="HTH_XRE"/>
    <property type="match status" value="1"/>
</dbReference>
<gene>
    <name evidence="5" type="ORF">I5731_01230</name>
</gene>
<evidence type="ECO:0000256" key="1">
    <source>
        <dbReference type="ARBA" id="ARBA00023015"/>
    </source>
</evidence>
<name>A0A931HY20_9HYPH</name>